<feature type="domain" description="Carbohydrate kinase PfkB" evidence="3">
    <location>
        <begin position="28"/>
        <end position="291"/>
    </location>
</feature>
<dbReference type="AlphaFoldDB" id="A0A450XAF6"/>
<name>A0A450XAF6_9GAMM</name>
<accession>A0A450XAF6</accession>
<dbReference type="GO" id="GO:0016301">
    <property type="term" value="F:kinase activity"/>
    <property type="evidence" value="ECO:0007669"/>
    <property type="project" value="UniProtKB-KW"/>
</dbReference>
<evidence type="ECO:0000313" key="6">
    <source>
        <dbReference type="EMBL" id="VFK26256.1"/>
    </source>
</evidence>
<dbReference type="PANTHER" id="PTHR10584">
    <property type="entry name" value="SUGAR KINASE"/>
    <property type="match status" value="1"/>
</dbReference>
<dbReference type="InterPro" id="IPR002173">
    <property type="entry name" value="Carboh/pur_kinase_PfkB_CS"/>
</dbReference>
<sequence length="311" mass="34148">MAVLICGSIAYDNIMVFRDRFKDHILPDKIHILNVAFQVSEMRREFGGCAGNIAYGFTLLGGSALPMATIGGSDFASYADWMDSNGITRSYLKAIDDAYTAQAFIITDSDGNQITIFHPGAMAFSHKNSIKVAEDVALGIVSPDSYDGMKQHASDLAEEGTPFLFDPGQGMAMFHKEDLDIFLEQASWVAVNSYEWEMLRERTGFSASQVLERVQALIVTQGAEGSVIHTRQGSIEIPALPVRQAVDPTGCGDAYRAGILHGLSNSMDWETTGRIATLMGAINVQYAGTQNYRFVPDDFKDRFEKAFGYVF</sequence>
<dbReference type="Gene3D" id="3.40.1190.20">
    <property type="match status" value="1"/>
</dbReference>
<dbReference type="PANTHER" id="PTHR10584:SF166">
    <property type="entry name" value="RIBOKINASE"/>
    <property type="match status" value="1"/>
</dbReference>
<dbReference type="CDD" id="cd01942">
    <property type="entry name" value="ribokinase_group_A"/>
    <property type="match status" value="1"/>
</dbReference>
<protein>
    <submittedName>
        <fullName evidence="6">Adenosine kinase</fullName>
    </submittedName>
</protein>
<proteinExistence type="predicted"/>
<dbReference type="InterPro" id="IPR029056">
    <property type="entry name" value="Ribokinase-like"/>
</dbReference>
<organism evidence="6">
    <name type="scientific">Candidatus Kentrum sp. LPFa</name>
    <dbReference type="NCBI Taxonomy" id="2126335"/>
    <lineage>
        <taxon>Bacteria</taxon>
        <taxon>Pseudomonadati</taxon>
        <taxon>Pseudomonadota</taxon>
        <taxon>Gammaproteobacteria</taxon>
        <taxon>Candidatus Kentrum</taxon>
    </lineage>
</organism>
<dbReference type="InterPro" id="IPR011611">
    <property type="entry name" value="PfkB_dom"/>
</dbReference>
<dbReference type="Pfam" id="PF00294">
    <property type="entry name" value="PfkB"/>
    <property type="match status" value="1"/>
</dbReference>
<dbReference type="PROSITE" id="PS00583">
    <property type="entry name" value="PFKB_KINASES_1"/>
    <property type="match status" value="1"/>
</dbReference>
<dbReference type="SUPFAM" id="SSF53613">
    <property type="entry name" value="Ribokinase-like"/>
    <property type="match status" value="1"/>
</dbReference>
<dbReference type="EMBL" id="CAADFK010000007">
    <property type="protein sequence ID" value="VFK09297.1"/>
    <property type="molecule type" value="Genomic_DNA"/>
</dbReference>
<dbReference type="EMBL" id="CAADFM010000033">
    <property type="protein sequence ID" value="VFK10191.1"/>
    <property type="molecule type" value="Genomic_DNA"/>
</dbReference>
<evidence type="ECO:0000256" key="2">
    <source>
        <dbReference type="ARBA" id="ARBA00022777"/>
    </source>
</evidence>
<keyword evidence="2 6" id="KW-0418">Kinase</keyword>
<keyword evidence="1" id="KW-0808">Transferase</keyword>
<evidence type="ECO:0000259" key="3">
    <source>
        <dbReference type="Pfam" id="PF00294"/>
    </source>
</evidence>
<evidence type="ECO:0000313" key="5">
    <source>
        <dbReference type="EMBL" id="VFK10191.1"/>
    </source>
</evidence>
<gene>
    <name evidence="5" type="ORF">BECKLPF1236A_GA0070988_1003312</name>
    <name evidence="4" type="ORF">BECKLPF1236B_GA0070989_100718</name>
    <name evidence="6" type="ORF">BECKLPF1236C_GA0070990_1003212</name>
</gene>
<evidence type="ECO:0000256" key="1">
    <source>
        <dbReference type="ARBA" id="ARBA00022679"/>
    </source>
</evidence>
<dbReference type="EMBL" id="CAADFP010000032">
    <property type="protein sequence ID" value="VFK26256.1"/>
    <property type="molecule type" value="Genomic_DNA"/>
</dbReference>
<evidence type="ECO:0000313" key="4">
    <source>
        <dbReference type="EMBL" id="VFK09297.1"/>
    </source>
</evidence>
<reference evidence="6" key="1">
    <citation type="submission" date="2019-02" db="EMBL/GenBank/DDBJ databases">
        <authorList>
            <person name="Gruber-Vodicka R. H."/>
            <person name="Seah K. B. B."/>
        </authorList>
    </citation>
    <scope>NUCLEOTIDE SEQUENCE</scope>
    <source>
        <strain evidence="5">BECK_S312</strain>
        <strain evidence="4">BECK_S313</strain>
        <strain evidence="6">BECK_S426</strain>
    </source>
</reference>